<evidence type="ECO:0000256" key="1">
    <source>
        <dbReference type="SAM" id="MobiDB-lite"/>
    </source>
</evidence>
<feature type="region of interest" description="Disordered" evidence="1">
    <location>
        <begin position="21"/>
        <end position="143"/>
    </location>
</feature>
<feature type="compositionally biased region" description="Low complexity" evidence="1">
    <location>
        <begin position="283"/>
        <end position="294"/>
    </location>
</feature>
<dbReference type="AlphaFoldDB" id="A0A7S0UNC7"/>
<feature type="compositionally biased region" description="Acidic residues" evidence="1">
    <location>
        <begin position="23"/>
        <end position="59"/>
    </location>
</feature>
<feature type="compositionally biased region" description="Basic and acidic residues" evidence="1">
    <location>
        <begin position="108"/>
        <end position="143"/>
    </location>
</feature>
<feature type="region of interest" description="Disordered" evidence="1">
    <location>
        <begin position="389"/>
        <end position="409"/>
    </location>
</feature>
<feature type="compositionally biased region" description="Pro residues" evidence="1">
    <location>
        <begin position="299"/>
        <end position="317"/>
    </location>
</feature>
<feature type="compositionally biased region" description="Basic and acidic residues" evidence="1">
    <location>
        <begin position="60"/>
        <end position="73"/>
    </location>
</feature>
<dbReference type="EMBL" id="HBFM01006304">
    <property type="protein sequence ID" value="CAD8767432.1"/>
    <property type="molecule type" value="Transcribed_RNA"/>
</dbReference>
<feature type="compositionally biased region" description="Polar residues" evidence="1">
    <location>
        <begin position="173"/>
        <end position="187"/>
    </location>
</feature>
<feature type="region of interest" description="Disordered" evidence="1">
    <location>
        <begin position="167"/>
        <end position="203"/>
    </location>
</feature>
<feature type="compositionally biased region" description="Basic residues" evidence="1">
    <location>
        <begin position="241"/>
        <end position="250"/>
    </location>
</feature>
<gene>
    <name evidence="2" type="ORF">PPAR00522_LOCUS3826</name>
</gene>
<feature type="compositionally biased region" description="Basic and acidic residues" evidence="1">
    <location>
        <begin position="219"/>
        <end position="228"/>
    </location>
</feature>
<reference evidence="2" key="1">
    <citation type="submission" date="2021-01" db="EMBL/GenBank/DDBJ databases">
        <authorList>
            <person name="Corre E."/>
            <person name="Pelletier E."/>
            <person name="Niang G."/>
            <person name="Scheremetjew M."/>
            <person name="Finn R."/>
            <person name="Kale V."/>
            <person name="Holt S."/>
            <person name="Cochrane G."/>
            <person name="Meng A."/>
            <person name="Brown T."/>
            <person name="Cohen L."/>
        </authorList>
    </citation>
    <scope>NUCLEOTIDE SEQUENCE</scope>
    <source>
        <strain evidence="2">SAG 63-3</strain>
    </source>
</reference>
<name>A0A7S0UNC7_9CHLO</name>
<feature type="region of interest" description="Disordered" evidence="1">
    <location>
        <begin position="215"/>
        <end position="321"/>
    </location>
</feature>
<protein>
    <submittedName>
        <fullName evidence="2">Uncharacterized protein</fullName>
    </submittedName>
</protein>
<accession>A0A7S0UNC7</accession>
<feature type="compositionally biased region" description="Basic and acidic residues" evidence="1">
    <location>
        <begin position="261"/>
        <end position="272"/>
    </location>
</feature>
<feature type="compositionally biased region" description="Polar residues" evidence="1">
    <location>
        <begin position="474"/>
        <end position="485"/>
    </location>
</feature>
<evidence type="ECO:0000313" key="2">
    <source>
        <dbReference type="EMBL" id="CAD8767432.1"/>
    </source>
</evidence>
<sequence length="485" mass="52743">MTHLLEHVVEIPMKEFPLGIVDSDVENGVEMKEGEEEEEKEENVEEKEGESTEEEEGYVQDDREERGDGEREQIIVQKSVNKRRKGANNKRENDEEEEMQCFLNNGKPVEEEKIMERNEESEMEMSQEKEKGNSDADDINIVKEDLKKTSRATYREVMRSITSKRVTEVEETPLSTRGPITSTSSVDSLLPCTVPATVPSPPPLEKIQLVLVGAETESVQDKRMKGDDVGGDEATNESHGRKGKGSRGSKRIVASQRKSSKKAEIGKGEVEKGGIAPDSTTALPPSLSLLSYSSRADAPPAPSSPPPSPPPPPPPAFFKPVNSIRVPSVLPTAMINTTNTTGAFMKPPPTLSTPVNAIVDGFGRSGGIKIPSPSTSFSTISSFSSQRFSTSSSLSVRPPPSSSSSLGRLQLPNGMQLPKVQISLNPLVLQAAKLRRQFVSPLTVASMQPIHRPQNTGENDSVKKSGIKRKASSLFATKSSYPRLG</sequence>
<proteinExistence type="predicted"/>
<feature type="region of interest" description="Disordered" evidence="1">
    <location>
        <begin position="449"/>
        <end position="485"/>
    </location>
</feature>
<organism evidence="2">
    <name type="scientific">Polytomella parva</name>
    <dbReference type="NCBI Taxonomy" id="51329"/>
    <lineage>
        <taxon>Eukaryota</taxon>
        <taxon>Viridiplantae</taxon>
        <taxon>Chlorophyta</taxon>
        <taxon>core chlorophytes</taxon>
        <taxon>Chlorophyceae</taxon>
        <taxon>CS clade</taxon>
        <taxon>Chlamydomonadales</taxon>
        <taxon>Chlamydomonadaceae</taxon>
        <taxon>Polytomella</taxon>
    </lineage>
</organism>